<protein>
    <submittedName>
        <fullName evidence="2">N-acetyltransferase</fullName>
    </submittedName>
</protein>
<keyword evidence="3" id="KW-1185">Reference proteome</keyword>
<name>A0A3E0TYN1_9GAMM</name>
<dbReference type="InterPro" id="IPR016181">
    <property type="entry name" value="Acyl_CoA_acyltransferase"/>
</dbReference>
<organism evidence="2 3">
    <name type="scientific">Thalassotalea euphylliae</name>
    <dbReference type="NCBI Taxonomy" id="1655234"/>
    <lineage>
        <taxon>Bacteria</taxon>
        <taxon>Pseudomonadati</taxon>
        <taxon>Pseudomonadota</taxon>
        <taxon>Gammaproteobacteria</taxon>
        <taxon>Alteromonadales</taxon>
        <taxon>Colwelliaceae</taxon>
        <taxon>Thalassotalea</taxon>
    </lineage>
</organism>
<sequence>MLETTTLTCKSVVLAPLGFEHKDALLDAASDGNLWELWFTSVPNKATISDYITQALAQQEKGLSLPFVVIEKHTQKIIGTTRFCNADKVNRRLEIGFTWYAKSYQRTSVNTECKLLLLTHAFEHLNVIAVEFRTHWHNLKSRNAIARLGAKQDGVLRNHQKMADGSYRDTVVFSITNTEWLAVKNNLMFKLNN</sequence>
<dbReference type="RefSeq" id="WP_116013436.1">
    <property type="nucleotide sequence ID" value="NZ_QUOT01000001.1"/>
</dbReference>
<feature type="domain" description="N-acetyltransferase" evidence="1">
    <location>
        <begin position="13"/>
        <end position="151"/>
    </location>
</feature>
<dbReference type="SUPFAM" id="SSF55729">
    <property type="entry name" value="Acyl-CoA N-acyltransferases (Nat)"/>
    <property type="match status" value="1"/>
</dbReference>
<comment type="caution">
    <text evidence="2">The sequence shown here is derived from an EMBL/GenBank/DDBJ whole genome shotgun (WGS) entry which is preliminary data.</text>
</comment>
<dbReference type="InterPro" id="IPR000182">
    <property type="entry name" value="GNAT_dom"/>
</dbReference>
<dbReference type="AlphaFoldDB" id="A0A3E0TYN1"/>
<evidence type="ECO:0000313" key="3">
    <source>
        <dbReference type="Proteomes" id="UP000256899"/>
    </source>
</evidence>
<dbReference type="GO" id="GO:0016747">
    <property type="term" value="F:acyltransferase activity, transferring groups other than amino-acyl groups"/>
    <property type="evidence" value="ECO:0007669"/>
    <property type="project" value="InterPro"/>
</dbReference>
<accession>A0A3E0TYN1</accession>
<evidence type="ECO:0000313" key="2">
    <source>
        <dbReference type="EMBL" id="REL29519.1"/>
    </source>
</evidence>
<evidence type="ECO:0000259" key="1">
    <source>
        <dbReference type="Pfam" id="PF13302"/>
    </source>
</evidence>
<dbReference type="PANTHER" id="PTHR43610">
    <property type="entry name" value="BLL6696 PROTEIN"/>
    <property type="match status" value="1"/>
</dbReference>
<gene>
    <name evidence="2" type="ORF">DXX94_01590</name>
</gene>
<reference evidence="3" key="1">
    <citation type="submission" date="2018-08" db="EMBL/GenBank/DDBJ databases">
        <title>Thalassotalea euphylliae genome.</title>
        <authorList>
            <person name="Summers S."/>
            <person name="Rice S.A."/>
            <person name="Freckelton M.L."/>
            <person name="Nedved B.T."/>
            <person name="Hadfield M.G."/>
        </authorList>
    </citation>
    <scope>NUCLEOTIDE SEQUENCE [LARGE SCALE GENOMIC DNA]</scope>
    <source>
        <strain evidence="3">H3</strain>
    </source>
</reference>
<dbReference type="PANTHER" id="PTHR43610:SF1">
    <property type="entry name" value="N-ACETYLTRANSFERASE DOMAIN-CONTAINING PROTEIN"/>
    <property type="match status" value="1"/>
</dbReference>
<dbReference type="EMBL" id="QUOT01000001">
    <property type="protein sequence ID" value="REL29519.1"/>
    <property type="molecule type" value="Genomic_DNA"/>
</dbReference>
<keyword evidence="2" id="KW-0808">Transferase</keyword>
<dbReference type="Proteomes" id="UP000256899">
    <property type="component" value="Unassembled WGS sequence"/>
</dbReference>
<proteinExistence type="predicted"/>
<dbReference type="Gene3D" id="3.40.630.30">
    <property type="match status" value="1"/>
</dbReference>
<dbReference type="Pfam" id="PF13302">
    <property type="entry name" value="Acetyltransf_3"/>
    <property type="match status" value="1"/>
</dbReference>